<dbReference type="Proteomes" id="UP000559027">
    <property type="component" value="Unassembled WGS sequence"/>
</dbReference>
<reference evidence="8 9" key="1">
    <citation type="journal article" date="2020" name="ISME J.">
        <title>Uncovering the hidden diversity of litter-decomposition mechanisms in mushroom-forming fungi.</title>
        <authorList>
            <person name="Floudas D."/>
            <person name="Bentzer J."/>
            <person name="Ahren D."/>
            <person name="Johansson T."/>
            <person name="Persson P."/>
            <person name="Tunlid A."/>
        </authorList>
    </citation>
    <scope>NUCLEOTIDE SEQUENCE [LARGE SCALE GENOMIC DNA]</scope>
    <source>
        <strain evidence="8 9">CBS 146.42</strain>
    </source>
</reference>
<feature type="transmembrane region" description="Helical" evidence="6">
    <location>
        <begin position="180"/>
        <end position="202"/>
    </location>
</feature>
<keyword evidence="9" id="KW-1185">Reference proteome</keyword>
<protein>
    <recommendedName>
        <fullName evidence="7">Major facilitator superfamily (MFS) profile domain-containing protein</fullName>
    </recommendedName>
</protein>
<feature type="transmembrane region" description="Helical" evidence="6">
    <location>
        <begin position="214"/>
        <end position="235"/>
    </location>
</feature>
<keyword evidence="3 6" id="KW-1133">Transmembrane helix</keyword>
<dbReference type="Gene3D" id="1.20.1250.20">
    <property type="entry name" value="MFS general substrate transporter like domains"/>
    <property type="match status" value="1"/>
</dbReference>
<dbReference type="FunFam" id="1.20.1250.20:FF:000082">
    <property type="entry name" value="MFS multidrug transporter, putative"/>
    <property type="match status" value="1"/>
</dbReference>
<dbReference type="InterPro" id="IPR020846">
    <property type="entry name" value="MFS_dom"/>
</dbReference>
<feature type="transmembrane region" description="Helical" evidence="6">
    <location>
        <begin position="127"/>
        <end position="146"/>
    </location>
</feature>
<dbReference type="Pfam" id="PF07690">
    <property type="entry name" value="MFS_1"/>
    <property type="match status" value="1"/>
</dbReference>
<feature type="transmembrane region" description="Helical" evidence="6">
    <location>
        <begin position="407"/>
        <end position="434"/>
    </location>
</feature>
<feature type="transmembrane region" description="Helical" evidence="6">
    <location>
        <begin position="247"/>
        <end position="266"/>
    </location>
</feature>
<feature type="transmembrane region" description="Helical" evidence="6">
    <location>
        <begin position="344"/>
        <end position="361"/>
    </location>
</feature>
<comment type="caution">
    <text evidence="8">The sequence shown here is derived from an EMBL/GenBank/DDBJ whole genome shotgun (WGS) entry which is preliminary data.</text>
</comment>
<dbReference type="GO" id="GO:0005886">
    <property type="term" value="C:plasma membrane"/>
    <property type="evidence" value="ECO:0007669"/>
    <property type="project" value="TreeGrafter"/>
</dbReference>
<evidence type="ECO:0000256" key="4">
    <source>
        <dbReference type="ARBA" id="ARBA00023136"/>
    </source>
</evidence>
<dbReference type="EMBL" id="JAACJO010000014">
    <property type="protein sequence ID" value="KAF5350498.1"/>
    <property type="molecule type" value="Genomic_DNA"/>
</dbReference>
<feature type="transmembrane region" description="Helical" evidence="6">
    <location>
        <begin position="319"/>
        <end position="338"/>
    </location>
</feature>
<sequence length="516" mass="58293">MGYNPGVLQSPHVSPDEEAGVIEGSVEKHLGEASTPDYKVESTNEHSTGTHLSPESEQKDIKEDILWVDFEPNDPRIPMNFPRRKKWFITFIAGIATFISAFAASAYNLGFRSMIRDLDCTEFQATVGLSVYPLGFGVVPMVTAAFSEEFGRQPLYFWSSVGFALMYLMIALAPNIQTVIVGRFIQGAFASTGATMVGGTIADIWSPADRGLPMAWFSIAAIFSLGLSPVMAGWVEMNPKLEWKWIQWIQMIFAVVFAFLVMFFLTETRSTIVLQKIVKDMRKKTGDNRYRARVEKPKIGRLIWISCTRPLRLLVTEPVVTSFSLWIGFCWGVLFCLVESISGVFRLCMVSTIGSVLGFLTSIYQERLYRKYYPSRGIEARLLTPCIAAFLLPIGMFIYAWSSFSSVHWILLCIGITIYMWGTFIVYLGVFTYLADCYGPYASSALAGQSLARNILGTVFPLFTQQMYRNLTYKWANTLFGFIALLMLPIPFVLFYYGPRIRMMSKFSRRALEART</sequence>
<dbReference type="InterPro" id="IPR036259">
    <property type="entry name" value="MFS_trans_sf"/>
</dbReference>
<organism evidence="8 9">
    <name type="scientific">Leucocoprinus leucothites</name>
    <dbReference type="NCBI Taxonomy" id="201217"/>
    <lineage>
        <taxon>Eukaryota</taxon>
        <taxon>Fungi</taxon>
        <taxon>Dikarya</taxon>
        <taxon>Basidiomycota</taxon>
        <taxon>Agaricomycotina</taxon>
        <taxon>Agaricomycetes</taxon>
        <taxon>Agaricomycetidae</taxon>
        <taxon>Agaricales</taxon>
        <taxon>Agaricineae</taxon>
        <taxon>Agaricaceae</taxon>
        <taxon>Leucocoprinus</taxon>
    </lineage>
</organism>
<feature type="transmembrane region" description="Helical" evidence="6">
    <location>
        <begin position="475"/>
        <end position="497"/>
    </location>
</feature>
<feature type="transmembrane region" description="Helical" evidence="6">
    <location>
        <begin position="382"/>
        <end position="401"/>
    </location>
</feature>
<evidence type="ECO:0000256" key="3">
    <source>
        <dbReference type="ARBA" id="ARBA00022989"/>
    </source>
</evidence>
<comment type="subcellular location">
    <subcellularLocation>
        <location evidence="1">Membrane</location>
        <topology evidence="1">Multi-pass membrane protein</topology>
    </subcellularLocation>
</comment>
<evidence type="ECO:0000256" key="1">
    <source>
        <dbReference type="ARBA" id="ARBA00004141"/>
    </source>
</evidence>
<feature type="domain" description="Major facilitator superfamily (MFS) profile" evidence="7">
    <location>
        <begin position="89"/>
        <end position="502"/>
    </location>
</feature>
<evidence type="ECO:0000256" key="6">
    <source>
        <dbReference type="SAM" id="Phobius"/>
    </source>
</evidence>
<keyword evidence="4 6" id="KW-0472">Membrane</keyword>
<dbReference type="PANTHER" id="PTHR23502:SF134">
    <property type="entry name" value="MAJOR FACILITATOR SUPERFAMILY (MFS) PROFILE DOMAIN-CONTAINING PROTEIN-RELATED"/>
    <property type="match status" value="1"/>
</dbReference>
<feature type="region of interest" description="Disordered" evidence="5">
    <location>
        <begin position="1"/>
        <end position="59"/>
    </location>
</feature>
<evidence type="ECO:0000256" key="5">
    <source>
        <dbReference type="SAM" id="MobiDB-lite"/>
    </source>
</evidence>
<accession>A0A8H5D0I7</accession>
<gene>
    <name evidence="8" type="ORF">D9756_008493</name>
</gene>
<dbReference type="SUPFAM" id="SSF103473">
    <property type="entry name" value="MFS general substrate transporter"/>
    <property type="match status" value="1"/>
</dbReference>
<evidence type="ECO:0000256" key="2">
    <source>
        <dbReference type="ARBA" id="ARBA00022692"/>
    </source>
</evidence>
<name>A0A8H5D0I7_9AGAR</name>
<dbReference type="AlphaFoldDB" id="A0A8H5D0I7"/>
<evidence type="ECO:0000259" key="7">
    <source>
        <dbReference type="PROSITE" id="PS50850"/>
    </source>
</evidence>
<keyword evidence="2 6" id="KW-0812">Transmembrane</keyword>
<feature type="transmembrane region" description="Helical" evidence="6">
    <location>
        <begin position="155"/>
        <end position="174"/>
    </location>
</feature>
<dbReference type="PROSITE" id="PS50850">
    <property type="entry name" value="MFS"/>
    <property type="match status" value="1"/>
</dbReference>
<dbReference type="OrthoDB" id="5376138at2759"/>
<evidence type="ECO:0000313" key="9">
    <source>
        <dbReference type="Proteomes" id="UP000559027"/>
    </source>
</evidence>
<proteinExistence type="predicted"/>
<evidence type="ECO:0000313" key="8">
    <source>
        <dbReference type="EMBL" id="KAF5350498.1"/>
    </source>
</evidence>
<dbReference type="InterPro" id="IPR011701">
    <property type="entry name" value="MFS"/>
</dbReference>
<feature type="transmembrane region" description="Helical" evidence="6">
    <location>
        <begin position="87"/>
        <end position="107"/>
    </location>
</feature>
<dbReference type="PANTHER" id="PTHR23502">
    <property type="entry name" value="MAJOR FACILITATOR SUPERFAMILY"/>
    <property type="match status" value="1"/>
</dbReference>
<dbReference type="GO" id="GO:0022857">
    <property type="term" value="F:transmembrane transporter activity"/>
    <property type="evidence" value="ECO:0007669"/>
    <property type="project" value="InterPro"/>
</dbReference>